<keyword evidence="1" id="KW-1133">Transmembrane helix</keyword>
<dbReference type="Proteomes" id="UP001165090">
    <property type="component" value="Unassembled WGS sequence"/>
</dbReference>
<gene>
    <name evidence="2" type="ORF">VaNZ11_006118</name>
</gene>
<organism evidence="2 3">
    <name type="scientific">Volvox africanus</name>
    <dbReference type="NCBI Taxonomy" id="51714"/>
    <lineage>
        <taxon>Eukaryota</taxon>
        <taxon>Viridiplantae</taxon>
        <taxon>Chlorophyta</taxon>
        <taxon>core chlorophytes</taxon>
        <taxon>Chlorophyceae</taxon>
        <taxon>CS clade</taxon>
        <taxon>Chlamydomonadales</taxon>
        <taxon>Volvocaceae</taxon>
        <taxon>Volvox</taxon>
    </lineage>
</organism>
<comment type="caution">
    <text evidence="2">The sequence shown here is derived from an EMBL/GenBank/DDBJ whole genome shotgun (WGS) entry which is preliminary data.</text>
</comment>
<evidence type="ECO:0000313" key="2">
    <source>
        <dbReference type="EMBL" id="GLI63229.1"/>
    </source>
</evidence>
<feature type="non-terminal residue" evidence="2">
    <location>
        <position position="276"/>
    </location>
</feature>
<evidence type="ECO:0000313" key="3">
    <source>
        <dbReference type="Proteomes" id="UP001165090"/>
    </source>
</evidence>
<evidence type="ECO:0000256" key="1">
    <source>
        <dbReference type="SAM" id="Phobius"/>
    </source>
</evidence>
<reference evidence="2 3" key="1">
    <citation type="journal article" date="2023" name="IScience">
        <title>Expanded male sex-determining region conserved during the evolution of homothallism in the green alga Volvox.</title>
        <authorList>
            <person name="Yamamoto K."/>
            <person name="Matsuzaki R."/>
            <person name="Mahakham W."/>
            <person name="Heman W."/>
            <person name="Sekimoto H."/>
            <person name="Kawachi M."/>
            <person name="Minakuchi Y."/>
            <person name="Toyoda A."/>
            <person name="Nozaki H."/>
        </authorList>
    </citation>
    <scope>NUCLEOTIDE SEQUENCE [LARGE SCALE GENOMIC DNA]</scope>
    <source>
        <strain evidence="2 3">NIES-4468</strain>
    </source>
</reference>
<name>A0ABQ5S1C0_9CHLO</name>
<sequence>MSQTYVSSPHPRAVDVAISPVPGAARQTSALCYRNVILTPVTRKRLHFPCSPGNYIVQNGARDTVSPVASYTPREEASAEAQARRVDDEHGATQLILLLTLSVVLLTLPWVVDHPVTLLVPVALFILPITSEALRSLVLEGFALVFGGIRWFWRHRKAGHTHVAVQPTGSYIGKPRPAMTQGYTQHDTAHSAWQSRAASVCVTSQQPKLWQSFASSSPHLGIRYAVNSSTVASGVQQSGVTQGVSGHVGGVPKQLEWPSTPQCTAPMVHPIPTVMP</sequence>
<feature type="transmembrane region" description="Helical" evidence="1">
    <location>
        <begin position="118"/>
        <end position="147"/>
    </location>
</feature>
<proteinExistence type="predicted"/>
<keyword evidence="1" id="KW-0472">Membrane</keyword>
<feature type="transmembrane region" description="Helical" evidence="1">
    <location>
        <begin position="92"/>
        <end position="112"/>
    </location>
</feature>
<keyword evidence="1" id="KW-0812">Transmembrane</keyword>
<dbReference type="EMBL" id="BSDZ01000015">
    <property type="protein sequence ID" value="GLI63229.1"/>
    <property type="molecule type" value="Genomic_DNA"/>
</dbReference>
<accession>A0ABQ5S1C0</accession>
<keyword evidence="3" id="KW-1185">Reference proteome</keyword>
<protein>
    <submittedName>
        <fullName evidence="2">Uncharacterized protein</fullName>
    </submittedName>
</protein>